<name>A0A5J4UL44_9EUKA</name>
<feature type="region of interest" description="Disordered" evidence="1">
    <location>
        <begin position="1"/>
        <end position="45"/>
    </location>
</feature>
<dbReference type="EMBL" id="SNRW01014939">
    <property type="protein sequence ID" value="KAA6370924.1"/>
    <property type="molecule type" value="Genomic_DNA"/>
</dbReference>
<evidence type="ECO:0000313" key="2">
    <source>
        <dbReference type="EMBL" id="KAA6370924.1"/>
    </source>
</evidence>
<evidence type="ECO:0000256" key="1">
    <source>
        <dbReference type="SAM" id="MobiDB-lite"/>
    </source>
</evidence>
<reference evidence="2 3" key="1">
    <citation type="submission" date="2019-03" db="EMBL/GenBank/DDBJ databases">
        <title>Single cell metagenomics reveals metabolic interactions within the superorganism composed of flagellate Streblomastix strix and complex community of Bacteroidetes bacteria on its surface.</title>
        <authorList>
            <person name="Treitli S.C."/>
            <person name="Kolisko M."/>
            <person name="Husnik F."/>
            <person name="Keeling P."/>
            <person name="Hampl V."/>
        </authorList>
    </citation>
    <scope>NUCLEOTIDE SEQUENCE [LARGE SCALE GENOMIC DNA]</scope>
    <source>
        <strain evidence="2">ST1C</strain>
    </source>
</reference>
<dbReference type="AlphaFoldDB" id="A0A5J4UL44"/>
<protein>
    <submittedName>
        <fullName evidence="2">Uncharacterized protein</fullName>
    </submittedName>
</protein>
<accession>A0A5J4UL44</accession>
<evidence type="ECO:0000313" key="3">
    <source>
        <dbReference type="Proteomes" id="UP000324800"/>
    </source>
</evidence>
<sequence>MVGNTLNDNGKSRGNGKQRGGLDQRNENSEEESESSSGEDIGFRGQQCKEGATLFRQVLKQSGLSNDAVQTIIDN</sequence>
<proteinExistence type="predicted"/>
<gene>
    <name evidence="2" type="ORF">EZS28_033550</name>
</gene>
<organism evidence="2 3">
    <name type="scientific">Streblomastix strix</name>
    <dbReference type="NCBI Taxonomy" id="222440"/>
    <lineage>
        <taxon>Eukaryota</taxon>
        <taxon>Metamonada</taxon>
        <taxon>Preaxostyla</taxon>
        <taxon>Oxymonadida</taxon>
        <taxon>Streblomastigidae</taxon>
        <taxon>Streblomastix</taxon>
    </lineage>
</organism>
<dbReference type="Proteomes" id="UP000324800">
    <property type="component" value="Unassembled WGS sequence"/>
</dbReference>
<comment type="caution">
    <text evidence="2">The sequence shown here is derived from an EMBL/GenBank/DDBJ whole genome shotgun (WGS) entry which is preliminary data.</text>
</comment>